<accession>A0ABP5QA51</accession>
<comment type="caution">
    <text evidence="1">The sequence shown here is derived from an EMBL/GenBank/DDBJ whole genome shotgun (WGS) entry which is preliminary data.</text>
</comment>
<evidence type="ECO:0000313" key="1">
    <source>
        <dbReference type="EMBL" id="GAA2230080.1"/>
    </source>
</evidence>
<dbReference type="EMBL" id="BAAAQY010000003">
    <property type="protein sequence ID" value="GAA2230080.1"/>
    <property type="molecule type" value="Genomic_DNA"/>
</dbReference>
<evidence type="ECO:0000313" key="2">
    <source>
        <dbReference type="Proteomes" id="UP001500929"/>
    </source>
</evidence>
<protein>
    <submittedName>
        <fullName evidence="1">Uncharacterized protein</fullName>
    </submittedName>
</protein>
<keyword evidence="2" id="KW-1185">Reference proteome</keyword>
<reference evidence="2" key="1">
    <citation type="journal article" date="2019" name="Int. J. Syst. Evol. Microbiol.">
        <title>The Global Catalogue of Microorganisms (GCM) 10K type strain sequencing project: providing services to taxonomists for standard genome sequencing and annotation.</title>
        <authorList>
            <consortium name="The Broad Institute Genomics Platform"/>
            <consortium name="The Broad Institute Genome Sequencing Center for Infectious Disease"/>
            <person name="Wu L."/>
            <person name="Ma J."/>
        </authorList>
    </citation>
    <scope>NUCLEOTIDE SEQUENCE [LARGE SCALE GENOMIC DNA]</scope>
    <source>
        <strain evidence="2">JCM 16117</strain>
    </source>
</reference>
<dbReference type="Proteomes" id="UP001500929">
    <property type="component" value="Unassembled WGS sequence"/>
</dbReference>
<name>A0ABP5QA51_9MICO</name>
<organism evidence="1 2">
    <name type="scientific">Herbiconiux moechotypicola</name>
    <dbReference type="NCBI Taxonomy" id="637393"/>
    <lineage>
        <taxon>Bacteria</taxon>
        <taxon>Bacillati</taxon>
        <taxon>Actinomycetota</taxon>
        <taxon>Actinomycetes</taxon>
        <taxon>Micrococcales</taxon>
        <taxon>Microbacteriaceae</taxon>
        <taxon>Herbiconiux</taxon>
    </lineage>
</organism>
<gene>
    <name evidence="1" type="ORF">GCM10009851_13510</name>
</gene>
<dbReference type="RefSeq" id="WP_259478849.1">
    <property type="nucleotide sequence ID" value="NZ_BAAAQY010000003.1"/>
</dbReference>
<proteinExistence type="predicted"/>
<sequence length="89" mass="9714">MTASIERREAILTPAAVTAAVRSFGEGDLVQAEKGESLVKGRVETYGSAGFLYLGGRTLQRLVRRGYTLTLLQALGRYTLRRLVSEVTP</sequence>